<accession>M8C8I5</accession>
<reference evidence="1" key="1">
    <citation type="submission" date="2015-06" db="UniProtKB">
        <authorList>
            <consortium name="EnsemblPlants"/>
        </authorList>
    </citation>
    <scope>IDENTIFICATION</scope>
</reference>
<dbReference type="EnsemblPlants" id="EMT30388">
    <property type="protein sequence ID" value="EMT30388"/>
    <property type="gene ID" value="F775_04040"/>
</dbReference>
<organism evidence="1">
    <name type="scientific">Aegilops tauschii</name>
    <name type="common">Tausch's goatgrass</name>
    <name type="synonym">Aegilops squarrosa</name>
    <dbReference type="NCBI Taxonomy" id="37682"/>
    <lineage>
        <taxon>Eukaryota</taxon>
        <taxon>Viridiplantae</taxon>
        <taxon>Streptophyta</taxon>
        <taxon>Embryophyta</taxon>
        <taxon>Tracheophyta</taxon>
        <taxon>Spermatophyta</taxon>
        <taxon>Magnoliopsida</taxon>
        <taxon>Liliopsida</taxon>
        <taxon>Poales</taxon>
        <taxon>Poaceae</taxon>
        <taxon>BOP clade</taxon>
        <taxon>Pooideae</taxon>
        <taxon>Triticodae</taxon>
        <taxon>Triticeae</taxon>
        <taxon>Triticinae</taxon>
        <taxon>Aegilops</taxon>
    </lineage>
</organism>
<sequence>MLISDLVPTSGCRLRHDSGVRTYVKLDALSSNYIFAVAEGLLVLHEKHSTDVVHLLNPLTGSLTEFPPITEVRAYDGSKQKTSEAIDTLKLYFSDPDEFRYFAGIDDSTSPPTLVFGVENNGPLHVVYAKPRDHHWVSVHNLPHWTMCSDFGRLVWSFTPPPGVWLPKKIYVYSFGF</sequence>
<dbReference type="ExpressionAtlas" id="M8C8I5">
    <property type="expression patterns" value="baseline"/>
</dbReference>
<dbReference type="PANTHER" id="PTHR33165">
    <property type="entry name" value="F-BOX DOMAIN CONTAINING PROTEIN-LIKE-RELATED"/>
    <property type="match status" value="1"/>
</dbReference>
<name>M8C8I5_AEGTA</name>
<dbReference type="PANTHER" id="PTHR33165:SF101">
    <property type="entry name" value="F-BOX DOMAIN-CONTAINING PROTEIN"/>
    <property type="match status" value="1"/>
</dbReference>
<evidence type="ECO:0000313" key="1">
    <source>
        <dbReference type="EnsemblPlants" id="EMT30388"/>
    </source>
</evidence>
<proteinExistence type="predicted"/>
<dbReference type="AlphaFoldDB" id="M8C8I5"/>
<protein>
    <submittedName>
        <fullName evidence="1">Uncharacterized protein</fullName>
    </submittedName>
</protein>